<dbReference type="GO" id="GO:0019894">
    <property type="term" value="F:kinesin binding"/>
    <property type="evidence" value="ECO:0007669"/>
    <property type="project" value="TreeGrafter"/>
</dbReference>
<dbReference type="Gene3D" id="1.25.40.10">
    <property type="entry name" value="Tetratricopeptide repeat domain"/>
    <property type="match status" value="2"/>
</dbReference>
<keyword evidence="4" id="KW-0493">Microtubule</keyword>
<dbReference type="PANTHER" id="PTHR45783">
    <property type="entry name" value="KINESIN LIGHT CHAIN"/>
    <property type="match status" value="1"/>
</dbReference>
<dbReference type="GO" id="GO:0005871">
    <property type="term" value="C:kinesin complex"/>
    <property type="evidence" value="ECO:0007669"/>
    <property type="project" value="InterPro"/>
</dbReference>
<gene>
    <name evidence="10" type="ORF">YS_M60-F11.165</name>
</gene>
<dbReference type="InterPro" id="IPR011990">
    <property type="entry name" value="TPR-like_helical_dom_sf"/>
</dbReference>
<keyword evidence="9" id="KW-0206">Cytoskeleton</keyword>
<evidence type="ECO:0000256" key="2">
    <source>
        <dbReference type="ARBA" id="ARBA00009622"/>
    </source>
</evidence>
<dbReference type="Pfam" id="PF13424">
    <property type="entry name" value="TPR_12"/>
    <property type="match status" value="3"/>
</dbReference>
<comment type="subcellular location">
    <subcellularLocation>
        <location evidence="1">Cytoplasm</location>
        <location evidence="1">Cytoskeleton</location>
    </subcellularLocation>
</comment>
<keyword evidence="3" id="KW-0963">Cytoplasm</keyword>
<dbReference type="AlphaFoldDB" id="A8DJS2"/>
<evidence type="ECO:0000256" key="4">
    <source>
        <dbReference type="ARBA" id="ARBA00022701"/>
    </source>
</evidence>
<protein>
    <submittedName>
        <fullName evidence="10">TPR repeat protein</fullName>
    </submittedName>
</protein>
<proteinExistence type="inferred from homology"/>
<dbReference type="GO" id="GO:0005737">
    <property type="term" value="C:cytoplasm"/>
    <property type="evidence" value="ECO:0007669"/>
    <property type="project" value="TreeGrafter"/>
</dbReference>
<evidence type="ECO:0000256" key="8">
    <source>
        <dbReference type="ARBA" id="ARBA00023175"/>
    </source>
</evidence>
<accession>A8DJS2</accession>
<dbReference type="SUPFAM" id="SSF48452">
    <property type="entry name" value="TPR-like"/>
    <property type="match status" value="2"/>
</dbReference>
<comment type="similarity">
    <text evidence="2">Belongs to the kinesin light chain family.</text>
</comment>
<evidence type="ECO:0000313" key="10">
    <source>
        <dbReference type="EMBL" id="ABV27300.1"/>
    </source>
</evidence>
<sequence>MSRAMACSVEPKTDVQREAFARVHQRRRNEWKRFWKAGMKAFEAGDYEKAQLLFSDAVREARRFGETDPRFAACLNNLAMTFDMLGETAQAEAVYRRAIEADAKGLEIQYGGFVTSLTNLAQMLADEDRIAEAVQLYDRAIAFLEALHGHDTLHIAPLLSEMARMCDQDGDYAQAEAALRRALAIREHAHGPDDLSVAVTLNNLAVSCDLRGKYDEAQALLERALDIFERRLGENHPKVAETLKNLGVLHDRQGRRLQAEACFARARSILERDSQS</sequence>
<evidence type="ECO:0000256" key="7">
    <source>
        <dbReference type="ARBA" id="ARBA00023054"/>
    </source>
</evidence>
<dbReference type="GO" id="GO:0005874">
    <property type="term" value="C:microtubule"/>
    <property type="evidence" value="ECO:0007669"/>
    <property type="project" value="UniProtKB-KW"/>
</dbReference>
<evidence type="ECO:0000256" key="9">
    <source>
        <dbReference type="ARBA" id="ARBA00023212"/>
    </source>
</evidence>
<dbReference type="PANTHER" id="PTHR45783:SF3">
    <property type="entry name" value="KINESIN LIGHT CHAIN"/>
    <property type="match status" value="1"/>
</dbReference>
<keyword evidence="6" id="KW-0802">TPR repeat</keyword>
<dbReference type="SMART" id="SM00028">
    <property type="entry name" value="TPR"/>
    <property type="match status" value="6"/>
</dbReference>
<name>A8DJS2_9BACT</name>
<reference evidence="10" key="1">
    <citation type="journal article" date="2007" name="Science">
        <title>Candidatus Chloracidobacterium thermophilum: an aerobic phototrophic Acidobacterium.</title>
        <authorList>
            <person name="Bryant D.A."/>
            <person name="Costas A.M."/>
            <person name="Maresca J.A."/>
            <person name="Chew A.G."/>
            <person name="Klatt C.G."/>
            <person name="Bateson M.M."/>
            <person name="Tallon L.J."/>
            <person name="Hostetler J."/>
            <person name="Nelson W.C."/>
            <person name="Heidelberg J.F."/>
            <person name="Ward D.M."/>
        </authorList>
    </citation>
    <scope>NUCLEOTIDE SEQUENCE</scope>
</reference>
<dbReference type="GO" id="GO:0007018">
    <property type="term" value="P:microtubule-based movement"/>
    <property type="evidence" value="ECO:0007669"/>
    <property type="project" value="TreeGrafter"/>
</dbReference>
<dbReference type="EMBL" id="EF531339">
    <property type="protein sequence ID" value="ABV27300.1"/>
    <property type="molecule type" value="Genomic_DNA"/>
</dbReference>
<dbReference type="InterPro" id="IPR002151">
    <property type="entry name" value="Kinesin_light"/>
</dbReference>
<evidence type="ECO:0000256" key="3">
    <source>
        <dbReference type="ARBA" id="ARBA00022490"/>
    </source>
</evidence>
<dbReference type="InterPro" id="IPR019734">
    <property type="entry name" value="TPR_rpt"/>
</dbReference>
<organism evidence="10">
    <name type="scientific">Chloracidobacterium thermophilum</name>
    <dbReference type="NCBI Taxonomy" id="458033"/>
    <lineage>
        <taxon>Bacteria</taxon>
        <taxon>Pseudomonadati</taxon>
        <taxon>Acidobacteriota</taxon>
        <taxon>Terriglobia</taxon>
        <taxon>Terriglobales</taxon>
        <taxon>Acidobacteriaceae</taxon>
        <taxon>Chloracidobacterium</taxon>
    </lineage>
</organism>
<keyword evidence="7" id="KW-0175">Coiled coil</keyword>
<keyword evidence="5" id="KW-0677">Repeat</keyword>
<evidence type="ECO:0000256" key="1">
    <source>
        <dbReference type="ARBA" id="ARBA00004245"/>
    </source>
</evidence>
<evidence type="ECO:0000256" key="6">
    <source>
        <dbReference type="ARBA" id="ARBA00022803"/>
    </source>
</evidence>
<keyword evidence="8" id="KW-0505">Motor protein</keyword>
<evidence type="ECO:0000256" key="5">
    <source>
        <dbReference type="ARBA" id="ARBA00022737"/>
    </source>
</evidence>